<dbReference type="InterPro" id="IPR019137">
    <property type="entry name" value="Nck-associated_protein-1"/>
</dbReference>
<dbReference type="eggNOG" id="KOG1917">
    <property type="taxonomic scope" value="Eukaryota"/>
</dbReference>
<evidence type="ECO:0000313" key="4">
    <source>
        <dbReference type="Proteomes" id="UP000007879"/>
    </source>
</evidence>
<protein>
    <submittedName>
        <fullName evidence="3">Uncharacterized protein</fullName>
    </submittedName>
</protein>
<sequence length="1142" mass="131219">MSKSLHSSQSISERRFAEKLTILTERGHGLLTRIYSIKKICSDSSQRPSFLSEKALESALKHIAKKFPNFDSKDKTHLTVISSFQKDIMTLLPNHYSTFVDVMEFHDASIEVITSLATVQFNFDIALNFDLTKGLLDLVTIYASMMIMLGQIEDRKIICGLYNIAHETTRGAPDASFPRLAQMIVEFEHPIRRMSEEFQPISKIVAQAVLSLYKVFVRRNLPADQMRQQQVLNLSGNPNTFLAPNLSGELPCETLSLESMTKWILFGFLVCPHQLTADGATDLWKLALQDSYVLNLFRDDHLLIHNVFEKFLQELKTKEDKKRANEVSEQLNLVLQHAGPMHRERRRYLRTSLNELYNFLSDQPGLLGPKVSTVLLALTLARDEVFWLMKHSNVQTPKGKYKPNPDDYNDPFLPELLFETLRLKALVRRHRKVIQNYHLKFLGGFDAAQMREIVMRMTVCPEEESILMTSFVDCLSKLQGHEMDDKTEYDFQGLRLDWFRLQVLTSVYKAPLKLWERDNCQLAWTMNMVTVHTSFVDNFEETLINASDMSFMCFFFRQLETDFARCLKNPSQLRYLIAFPLVSSEFLNASTRFCPEERTAIGEKAVNSINGFLEQIAKEVRGVMGQLCAEHMKRDEVLHVTYGAGHYIAHHKPKSKSKGGPKVPPQEVKPGEESYRRSREDMTNSDHAVRTLIDLCFTVTVFPSISAWDHTFTPREYLLPHLEELFIKNVFSMMKYNPDTQDIARPSEVLIRIQSYVSTLRNLELYVNVDMTRVLTSVLLQETQPLDSKGEATIASTYSAWYNSVLLKRVSQGGICYSKNRMAFVSRRVMSFKAEEYSDVQELQSLAEIVGPYGIQYMGDRLMEQVSAQVKEIRKLVEQNQDTLLALHTNRDKPDIFNDLFRKLRNGEDLMQRVTIIGTLMGFRKLCLQALRAVLERRIPFMFMSILDFKSNLGDKDTRTADPMAIAAGIECDVDPLLSNVIKSHCDKSPDDRQIWFLFLVFIGVYLPELAMKEESQFLPSYEGHSNNVHCLAIAVNAIAGAVFGLYGVQEQKDRMKDFIIFTSSRIMTLAKEADREKDAPKSREAIYVLLDLFVKESPFLTRDLLESCFPYCLLRDAYNSVYRKPPVSKKKDKEVDLEAPF</sequence>
<gene>
    <name evidence="3" type="primary">100639088</name>
</gene>
<organism evidence="3">
    <name type="scientific">Amphimedon queenslandica</name>
    <name type="common">Sponge</name>
    <dbReference type="NCBI Taxonomy" id="400682"/>
    <lineage>
        <taxon>Eukaryota</taxon>
        <taxon>Metazoa</taxon>
        <taxon>Porifera</taxon>
        <taxon>Demospongiae</taxon>
        <taxon>Heteroscleromorpha</taxon>
        <taxon>Haplosclerida</taxon>
        <taxon>Niphatidae</taxon>
        <taxon>Amphimedon</taxon>
    </lineage>
</organism>
<dbReference type="EnsemblMetazoa" id="XM_003382510.3">
    <property type="protein sequence ID" value="XP_003382558.1"/>
    <property type="gene ID" value="LOC100639088"/>
</dbReference>
<dbReference type="PANTHER" id="PTHR12093:SF10">
    <property type="entry name" value="MEMBRANE-ASSOCIATED PROTEIN HEM"/>
    <property type="match status" value="1"/>
</dbReference>
<dbReference type="OrthoDB" id="548214at2759"/>
<accession>A0A1X7VUU6</accession>
<dbReference type="Proteomes" id="UP000007879">
    <property type="component" value="Unassembled WGS sequence"/>
</dbReference>
<dbReference type="GO" id="GO:0031209">
    <property type="term" value="C:SCAR complex"/>
    <property type="evidence" value="ECO:0007669"/>
    <property type="project" value="TreeGrafter"/>
</dbReference>
<dbReference type="AlphaFoldDB" id="A0A1X7VUU6"/>
<dbReference type="GO" id="GO:0030866">
    <property type="term" value="P:cortical actin cytoskeleton organization"/>
    <property type="evidence" value="ECO:0007669"/>
    <property type="project" value="TreeGrafter"/>
</dbReference>
<evidence type="ECO:0000313" key="3">
    <source>
        <dbReference type="EnsemblMetazoa" id="Aqu2.1.43892_001"/>
    </source>
</evidence>
<dbReference type="GO" id="GO:0016477">
    <property type="term" value="P:cell migration"/>
    <property type="evidence" value="ECO:0007669"/>
    <property type="project" value="TreeGrafter"/>
</dbReference>
<dbReference type="GO" id="GO:0030031">
    <property type="term" value="P:cell projection assembly"/>
    <property type="evidence" value="ECO:0007669"/>
    <property type="project" value="TreeGrafter"/>
</dbReference>
<proteinExistence type="inferred from homology"/>
<dbReference type="PANTHER" id="PTHR12093">
    <property type="entry name" value="NCK-ASSOCIATED PROTEIN 1"/>
    <property type="match status" value="1"/>
</dbReference>
<keyword evidence="4" id="KW-1185">Reference proteome</keyword>
<feature type="region of interest" description="Disordered" evidence="2">
    <location>
        <begin position="650"/>
        <end position="683"/>
    </location>
</feature>
<dbReference type="EnsemblMetazoa" id="Aqu2.1.43892_001">
    <property type="protein sequence ID" value="Aqu2.1.43892_001"/>
    <property type="gene ID" value="Aqu2.1.43892"/>
</dbReference>
<dbReference type="KEGG" id="aqu:100639088"/>
<evidence type="ECO:0000256" key="1">
    <source>
        <dbReference type="ARBA" id="ARBA00037947"/>
    </source>
</evidence>
<feature type="compositionally biased region" description="Basic and acidic residues" evidence="2">
    <location>
        <begin position="669"/>
        <end position="683"/>
    </location>
</feature>
<dbReference type="Pfam" id="PF09735">
    <property type="entry name" value="Nckap1"/>
    <property type="match status" value="1"/>
</dbReference>
<dbReference type="InParanoid" id="A0A1X7VUU6"/>
<comment type="similarity">
    <text evidence="1">Belongs to the HEM-1/HEM-2 family.</text>
</comment>
<evidence type="ECO:0000256" key="2">
    <source>
        <dbReference type="SAM" id="MobiDB-lite"/>
    </source>
</evidence>
<reference evidence="3" key="2">
    <citation type="submission" date="2017-05" db="UniProtKB">
        <authorList>
            <consortium name="EnsemblMetazoa"/>
        </authorList>
    </citation>
    <scope>IDENTIFICATION</scope>
</reference>
<feature type="compositionally biased region" description="Basic residues" evidence="2">
    <location>
        <begin position="650"/>
        <end position="659"/>
    </location>
</feature>
<name>A0A1X7VUU6_AMPQE</name>
<dbReference type="STRING" id="400682.A0A1X7VUU6"/>
<dbReference type="GO" id="GO:0000902">
    <property type="term" value="P:cell morphogenesis"/>
    <property type="evidence" value="ECO:0007669"/>
    <property type="project" value="TreeGrafter"/>
</dbReference>
<reference evidence="4" key="1">
    <citation type="journal article" date="2010" name="Nature">
        <title>The Amphimedon queenslandica genome and the evolution of animal complexity.</title>
        <authorList>
            <person name="Srivastava M."/>
            <person name="Simakov O."/>
            <person name="Chapman J."/>
            <person name="Fahey B."/>
            <person name="Gauthier M.E."/>
            <person name="Mitros T."/>
            <person name="Richards G.S."/>
            <person name="Conaco C."/>
            <person name="Dacre M."/>
            <person name="Hellsten U."/>
            <person name="Larroux C."/>
            <person name="Putnam N.H."/>
            <person name="Stanke M."/>
            <person name="Adamska M."/>
            <person name="Darling A."/>
            <person name="Degnan S.M."/>
            <person name="Oakley T.H."/>
            <person name="Plachetzki D.C."/>
            <person name="Zhai Y."/>
            <person name="Adamski M."/>
            <person name="Calcino A."/>
            <person name="Cummins S.F."/>
            <person name="Goodstein D.M."/>
            <person name="Harris C."/>
            <person name="Jackson D.J."/>
            <person name="Leys S.P."/>
            <person name="Shu S."/>
            <person name="Woodcroft B.J."/>
            <person name="Vervoort M."/>
            <person name="Kosik K.S."/>
            <person name="Manning G."/>
            <person name="Degnan B.M."/>
            <person name="Rokhsar D.S."/>
        </authorList>
    </citation>
    <scope>NUCLEOTIDE SEQUENCE [LARGE SCALE GENOMIC DNA]</scope>
</reference>